<proteinExistence type="predicted"/>
<gene>
    <name evidence="1" type="ORF">BN990_01361</name>
</gene>
<name>A0A024Q9C3_9BACI</name>
<organism evidence="1 2">
    <name type="scientific">Virgibacillus massiliensis</name>
    <dbReference type="NCBI Taxonomy" id="1462526"/>
    <lineage>
        <taxon>Bacteria</taxon>
        <taxon>Bacillati</taxon>
        <taxon>Bacillota</taxon>
        <taxon>Bacilli</taxon>
        <taxon>Bacillales</taxon>
        <taxon>Bacillaceae</taxon>
        <taxon>Virgibacillus</taxon>
    </lineage>
</organism>
<evidence type="ECO:0008006" key="3">
    <source>
        <dbReference type="Google" id="ProtNLM"/>
    </source>
</evidence>
<evidence type="ECO:0000313" key="2">
    <source>
        <dbReference type="Proteomes" id="UP000028875"/>
    </source>
</evidence>
<accession>A0A024Q9C3</accession>
<sequence length="71" mass="8510">MIGLLQRSKEKKQKLVLVYIDHDNQITQRLIRVVEINRNSILAYCFYRQQLRRFTFKNILSCGPVKRKESA</sequence>
<reference evidence="1 2" key="1">
    <citation type="submission" date="2014-03" db="EMBL/GenBank/DDBJ databases">
        <authorList>
            <person name="Urmite Genomes U."/>
        </authorList>
    </citation>
    <scope>NUCLEOTIDE SEQUENCE [LARGE SCALE GENOMIC DNA]</scope>
    <source>
        <strain evidence="1 2">Vm-5</strain>
    </source>
</reference>
<dbReference type="Proteomes" id="UP000028875">
    <property type="component" value="Unassembled WGS sequence"/>
</dbReference>
<dbReference type="AlphaFoldDB" id="A0A024Q9C3"/>
<comment type="caution">
    <text evidence="1">The sequence shown here is derived from an EMBL/GenBank/DDBJ whole genome shotgun (WGS) entry which is preliminary data.</text>
</comment>
<dbReference type="EMBL" id="CCDP010000001">
    <property type="protein sequence ID" value="CDQ39079.1"/>
    <property type="molecule type" value="Genomic_DNA"/>
</dbReference>
<dbReference type="STRING" id="1462526.BN990_01361"/>
<dbReference type="eggNOG" id="COG2378">
    <property type="taxonomic scope" value="Bacteria"/>
</dbReference>
<reference evidence="2" key="2">
    <citation type="submission" date="2014-05" db="EMBL/GenBank/DDBJ databases">
        <title>Draft genome sequence of Virgibacillus massiliensis Vm-5.</title>
        <authorList>
            <person name="Khelaifia S."/>
            <person name="Croce O."/>
            <person name="Lagier J.C."/>
            <person name="Raoult D."/>
        </authorList>
    </citation>
    <scope>NUCLEOTIDE SEQUENCE [LARGE SCALE GENOMIC DNA]</scope>
    <source>
        <strain evidence="2">Vm-5</strain>
    </source>
</reference>
<protein>
    <recommendedName>
        <fullName evidence="3">WYL domain-containing protein</fullName>
    </recommendedName>
</protein>
<keyword evidence="2" id="KW-1185">Reference proteome</keyword>
<evidence type="ECO:0000313" key="1">
    <source>
        <dbReference type="EMBL" id="CDQ39079.1"/>
    </source>
</evidence>